<dbReference type="SUPFAM" id="SSF55797">
    <property type="entry name" value="PR-1-like"/>
    <property type="match status" value="1"/>
</dbReference>
<dbReference type="InterPro" id="IPR014044">
    <property type="entry name" value="CAP_dom"/>
</dbReference>
<name>A0A0N5C8W5_STREA</name>
<reference evidence="4" key="1">
    <citation type="submission" date="2017-02" db="UniProtKB">
        <authorList>
            <consortium name="WormBaseParasite"/>
        </authorList>
    </citation>
    <scope>IDENTIFICATION</scope>
</reference>
<feature type="domain" description="SCP" evidence="2">
    <location>
        <begin position="180"/>
        <end position="310"/>
    </location>
</feature>
<protein>
    <submittedName>
        <fullName evidence="4">SCP domain-containing protein</fullName>
    </submittedName>
</protein>
<feature type="chain" id="PRO_5005895558" evidence="1">
    <location>
        <begin position="23"/>
        <end position="330"/>
    </location>
</feature>
<keyword evidence="3" id="KW-1185">Reference proteome</keyword>
<proteinExistence type="predicted"/>
<evidence type="ECO:0000313" key="3">
    <source>
        <dbReference type="Proteomes" id="UP000046392"/>
    </source>
</evidence>
<accession>A0A0N5C8W5</accession>
<dbReference type="SMART" id="SM00198">
    <property type="entry name" value="SCP"/>
    <property type="match status" value="1"/>
</dbReference>
<feature type="signal peptide" evidence="1">
    <location>
        <begin position="1"/>
        <end position="22"/>
    </location>
</feature>
<dbReference type="InterPro" id="IPR035940">
    <property type="entry name" value="CAP_sf"/>
</dbReference>
<dbReference type="Gene3D" id="3.40.33.10">
    <property type="entry name" value="CAP"/>
    <property type="match status" value="1"/>
</dbReference>
<dbReference type="WBParaSite" id="SPAL_0001434900.1">
    <property type="protein sequence ID" value="SPAL_0001434900.1"/>
    <property type="gene ID" value="SPAL_0001434900"/>
</dbReference>
<keyword evidence="1" id="KW-0732">Signal</keyword>
<evidence type="ECO:0000259" key="2">
    <source>
        <dbReference type="SMART" id="SM00198"/>
    </source>
</evidence>
<dbReference type="AlphaFoldDB" id="A0A0N5C8W5"/>
<dbReference type="Pfam" id="PF00188">
    <property type="entry name" value="CAP"/>
    <property type="match status" value="1"/>
</dbReference>
<evidence type="ECO:0000256" key="1">
    <source>
        <dbReference type="SAM" id="SignalP"/>
    </source>
</evidence>
<sequence length="330" mass="38885">MKYLFNTKLCIILSTFFLNTQGNKLSRSQSISNLNYIGSPSVDNLSLKRSKSVNILSFRKPQNVNNLSLRMPHPLLCNKFTITYYLYKNKPLYECNNFFFRWHRDVVEYYNSLCYGKIKGKKIIPRKAIDSKKLDPEGLLFRMEEFRYPDIIKSNPFSCHIWTRVWEGCDYYCFAEYNFKFLKEGYVAEINEYRRLHEAAPLEIDHYLQKYAAIQARMSCSYNPTFLKKSKRLGYIGAIYILKKANLLVKNMYDKFLSEYNWNSLIHVGGGTKYSQLIWKNTKKIGIGVCEKGEHIFTTFLFLPKGGYGSFEKNVQPIGQKHLYLYNFFA</sequence>
<dbReference type="Proteomes" id="UP000046392">
    <property type="component" value="Unplaced"/>
</dbReference>
<evidence type="ECO:0000313" key="4">
    <source>
        <dbReference type="WBParaSite" id="SPAL_0001434900.1"/>
    </source>
</evidence>
<organism evidence="3 4">
    <name type="scientific">Strongyloides papillosus</name>
    <name type="common">Intestinal threadworm</name>
    <dbReference type="NCBI Taxonomy" id="174720"/>
    <lineage>
        <taxon>Eukaryota</taxon>
        <taxon>Metazoa</taxon>
        <taxon>Ecdysozoa</taxon>
        <taxon>Nematoda</taxon>
        <taxon>Chromadorea</taxon>
        <taxon>Rhabditida</taxon>
        <taxon>Tylenchina</taxon>
        <taxon>Panagrolaimomorpha</taxon>
        <taxon>Strongyloidoidea</taxon>
        <taxon>Strongyloididae</taxon>
        <taxon>Strongyloides</taxon>
    </lineage>
</organism>